<keyword evidence="2" id="KW-0472">Membrane</keyword>
<feature type="region of interest" description="Disordered" evidence="1">
    <location>
        <begin position="285"/>
        <end position="310"/>
    </location>
</feature>
<feature type="compositionally biased region" description="Basic residues" evidence="1">
    <location>
        <begin position="300"/>
        <end position="310"/>
    </location>
</feature>
<feature type="region of interest" description="Disordered" evidence="1">
    <location>
        <begin position="125"/>
        <end position="174"/>
    </location>
</feature>
<dbReference type="AlphaFoldDB" id="A0A7S3LV22"/>
<protein>
    <submittedName>
        <fullName evidence="3">Uncharacterized protein</fullName>
    </submittedName>
</protein>
<feature type="transmembrane region" description="Helical" evidence="2">
    <location>
        <begin position="12"/>
        <end position="30"/>
    </location>
</feature>
<feature type="transmembrane region" description="Helical" evidence="2">
    <location>
        <begin position="396"/>
        <end position="415"/>
    </location>
</feature>
<sequence length="483" mass="52554">MNLALVQMKSLFLRVAVAGIVLSFVPIMAFHTRVLTCVNIGGGIFSFVDASLPCFGFMPKAYTSATPALSGEVHIDTPDVSTEFSSAAIAFAVLQYVVVISLVGLILPAPALLYGLSRRRAKGGAKRTGGIISSATNRRGAGQERNMQRKGEHGGGGERETEGDADNSEKARLVYSSEDKVSDRVYDWVEATQKEQRLGVRDALTRGRVTSIDEDNDGENEEGKRERGLSVPVSANHYYALTYTEGEKRKGGGRAGRRKTVAVDEGGAQPARDWMDAQSAVALTRSNEGVEEGRSGGSGKARRPHSAPMRGRRASLLELGTTKVPFGKNPFWDVATLLVRGDCVWYELFLAYRNFFLLFLNMMVGSGGHFVRSLFICCTLALSLFMHMNVRPRKTLALNVLESILTYFNVLLVMLNMRTAIMVDMGVPYYLPIENSSTSSGFDGHVYACSVSSIAVVILAPVVMVITVLVDKKCGKPRKTLAK</sequence>
<keyword evidence="2" id="KW-1133">Transmembrane helix</keyword>
<feature type="transmembrane region" description="Helical" evidence="2">
    <location>
        <begin position="445"/>
        <end position="470"/>
    </location>
</feature>
<name>A0A7S3LV22_9EUKA</name>
<dbReference type="EMBL" id="HBIB01043336">
    <property type="protein sequence ID" value="CAE0265983.1"/>
    <property type="molecule type" value="Transcribed_RNA"/>
</dbReference>
<feature type="region of interest" description="Disordered" evidence="1">
    <location>
        <begin position="248"/>
        <end position="268"/>
    </location>
</feature>
<feature type="transmembrane region" description="Helical" evidence="2">
    <location>
        <begin position="88"/>
        <end position="116"/>
    </location>
</feature>
<feature type="transmembrane region" description="Helical" evidence="2">
    <location>
        <begin position="344"/>
        <end position="364"/>
    </location>
</feature>
<feature type="transmembrane region" description="Helical" evidence="2">
    <location>
        <begin position="370"/>
        <end position="389"/>
    </location>
</feature>
<evidence type="ECO:0000256" key="2">
    <source>
        <dbReference type="SAM" id="Phobius"/>
    </source>
</evidence>
<feature type="compositionally biased region" description="Basic and acidic residues" evidence="1">
    <location>
        <begin position="146"/>
        <end position="174"/>
    </location>
</feature>
<feature type="region of interest" description="Disordered" evidence="1">
    <location>
        <begin position="209"/>
        <end position="228"/>
    </location>
</feature>
<feature type="compositionally biased region" description="Basic residues" evidence="1">
    <location>
        <begin position="251"/>
        <end position="260"/>
    </location>
</feature>
<accession>A0A7S3LV22</accession>
<gene>
    <name evidence="3" type="ORF">PBIL07802_LOCUS28321</name>
</gene>
<evidence type="ECO:0000256" key="1">
    <source>
        <dbReference type="SAM" id="MobiDB-lite"/>
    </source>
</evidence>
<reference evidence="3" key="1">
    <citation type="submission" date="2021-01" db="EMBL/GenBank/DDBJ databases">
        <authorList>
            <person name="Corre E."/>
            <person name="Pelletier E."/>
            <person name="Niang G."/>
            <person name="Scheremetjew M."/>
            <person name="Finn R."/>
            <person name="Kale V."/>
            <person name="Holt S."/>
            <person name="Cochrane G."/>
            <person name="Meng A."/>
            <person name="Brown T."/>
            <person name="Cohen L."/>
        </authorList>
    </citation>
    <scope>NUCLEOTIDE SEQUENCE</scope>
    <source>
        <strain evidence="3">NIES-2562</strain>
    </source>
</reference>
<keyword evidence="2" id="KW-0812">Transmembrane</keyword>
<organism evidence="3">
    <name type="scientific">Palpitomonas bilix</name>
    <dbReference type="NCBI Taxonomy" id="652834"/>
    <lineage>
        <taxon>Eukaryota</taxon>
        <taxon>Eukaryota incertae sedis</taxon>
    </lineage>
</organism>
<proteinExistence type="predicted"/>
<evidence type="ECO:0000313" key="3">
    <source>
        <dbReference type="EMBL" id="CAE0265983.1"/>
    </source>
</evidence>